<dbReference type="PRINTS" id="PR00480">
    <property type="entry name" value="ASTACIN"/>
</dbReference>
<evidence type="ECO:0000313" key="5">
    <source>
        <dbReference type="RefSeq" id="XP_023173378.2"/>
    </source>
</evidence>
<feature type="domain" description="Peptidase M12A" evidence="3">
    <location>
        <begin position="61"/>
        <end position="262"/>
    </location>
</feature>
<dbReference type="EC" id="3.4.24.-" evidence="2"/>
<accession>A0A6J1M8Y8</accession>
<dbReference type="InterPro" id="IPR034035">
    <property type="entry name" value="Astacin-like_dom"/>
</dbReference>
<name>A0A6J1M8Y8_DROHY</name>
<feature type="active site" evidence="1">
    <location>
        <position position="159"/>
    </location>
</feature>
<keyword evidence="1 2" id="KW-0862">Zinc</keyword>
<protein>
    <recommendedName>
        <fullName evidence="2">Metalloendopeptidase</fullName>
        <ecNumber evidence="2">3.4.24.-</ecNumber>
    </recommendedName>
</protein>
<dbReference type="OMA" id="SYVGHRN"/>
<dbReference type="Proteomes" id="UP000504633">
    <property type="component" value="Unplaced"/>
</dbReference>
<gene>
    <name evidence="5" type="primary">LOC111601143</name>
</gene>
<dbReference type="RefSeq" id="XP_023173378.2">
    <property type="nucleotide sequence ID" value="XM_023317610.2"/>
</dbReference>
<feature type="signal peptide" evidence="2">
    <location>
        <begin position="1"/>
        <end position="32"/>
    </location>
</feature>
<comment type="caution">
    <text evidence="1">Lacks conserved residue(s) required for the propagation of feature annotation.</text>
</comment>
<dbReference type="KEGG" id="dhe:111601143"/>
<keyword evidence="1 2" id="KW-0378">Hydrolase</keyword>
<dbReference type="InterPro" id="IPR024079">
    <property type="entry name" value="MetalloPept_cat_dom_sf"/>
</dbReference>
<dbReference type="GO" id="GO:0006508">
    <property type="term" value="P:proteolysis"/>
    <property type="evidence" value="ECO:0007669"/>
    <property type="project" value="UniProtKB-KW"/>
</dbReference>
<dbReference type="Gene3D" id="3.40.390.10">
    <property type="entry name" value="Collagenase (Catalytic Domain)"/>
    <property type="match status" value="1"/>
</dbReference>
<feature type="binding site" evidence="1">
    <location>
        <position position="162"/>
    </location>
    <ligand>
        <name>Zn(2+)</name>
        <dbReference type="ChEBI" id="CHEBI:29105"/>
        <note>catalytic</note>
    </ligand>
</feature>
<dbReference type="OrthoDB" id="291007at2759"/>
<keyword evidence="4" id="KW-1185">Reference proteome</keyword>
<dbReference type="Pfam" id="PF01400">
    <property type="entry name" value="Astacin"/>
    <property type="match status" value="1"/>
</dbReference>
<dbReference type="PANTHER" id="PTHR10127:SF814">
    <property type="entry name" value="MEPRIN A SUBUNIT BETA"/>
    <property type="match status" value="1"/>
</dbReference>
<dbReference type="GO" id="GO:0008270">
    <property type="term" value="F:zinc ion binding"/>
    <property type="evidence" value="ECO:0007669"/>
    <property type="project" value="UniProtKB-UniRule"/>
</dbReference>
<feature type="chain" id="PRO_5027164494" description="Metalloendopeptidase" evidence="2">
    <location>
        <begin position="33"/>
        <end position="265"/>
    </location>
</feature>
<dbReference type="FunFam" id="3.40.390.10:FF:000037">
    <property type="entry name" value="Metalloendopeptidase"/>
    <property type="match status" value="1"/>
</dbReference>
<dbReference type="AlphaFoldDB" id="A0A6J1M8Y8"/>
<organism evidence="4 5">
    <name type="scientific">Drosophila hydei</name>
    <name type="common">Fruit fly</name>
    <dbReference type="NCBI Taxonomy" id="7224"/>
    <lineage>
        <taxon>Eukaryota</taxon>
        <taxon>Metazoa</taxon>
        <taxon>Ecdysozoa</taxon>
        <taxon>Arthropoda</taxon>
        <taxon>Hexapoda</taxon>
        <taxon>Insecta</taxon>
        <taxon>Pterygota</taxon>
        <taxon>Neoptera</taxon>
        <taxon>Endopterygota</taxon>
        <taxon>Diptera</taxon>
        <taxon>Brachycera</taxon>
        <taxon>Muscomorpha</taxon>
        <taxon>Ephydroidea</taxon>
        <taxon>Drosophilidae</taxon>
        <taxon>Drosophila</taxon>
    </lineage>
</organism>
<dbReference type="GO" id="GO:0004222">
    <property type="term" value="F:metalloendopeptidase activity"/>
    <property type="evidence" value="ECO:0007669"/>
    <property type="project" value="UniProtKB-UniRule"/>
</dbReference>
<dbReference type="SMART" id="SM00235">
    <property type="entry name" value="ZnMc"/>
    <property type="match status" value="1"/>
</dbReference>
<dbReference type="SUPFAM" id="SSF55486">
    <property type="entry name" value="Metalloproteases ('zincins'), catalytic domain"/>
    <property type="match status" value="1"/>
</dbReference>
<proteinExistence type="predicted"/>
<evidence type="ECO:0000256" key="2">
    <source>
        <dbReference type="RuleBase" id="RU361183"/>
    </source>
</evidence>
<reference evidence="5" key="1">
    <citation type="submission" date="2025-08" db="UniProtKB">
        <authorList>
            <consortium name="RefSeq"/>
        </authorList>
    </citation>
    <scope>IDENTIFICATION</scope>
    <source>
        <strain evidence="5">15085-1641.00</strain>
        <tissue evidence="5">Whole body</tissue>
    </source>
</reference>
<keyword evidence="1 2" id="KW-0482">Metalloprotease</keyword>
<evidence type="ECO:0000256" key="1">
    <source>
        <dbReference type="PROSITE-ProRule" id="PRU01211"/>
    </source>
</evidence>
<comment type="cofactor">
    <cofactor evidence="1 2">
        <name>Zn(2+)</name>
        <dbReference type="ChEBI" id="CHEBI:29105"/>
    </cofactor>
    <text evidence="1 2">Binds 1 zinc ion per subunit.</text>
</comment>
<keyword evidence="1 2" id="KW-0479">Metal-binding</keyword>
<feature type="binding site" evidence="1">
    <location>
        <position position="158"/>
    </location>
    <ligand>
        <name>Zn(2+)</name>
        <dbReference type="ChEBI" id="CHEBI:29105"/>
        <note>catalytic</note>
    </ligand>
</feature>
<keyword evidence="2" id="KW-0732">Signal</keyword>
<dbReference type="InterPro" id="IPR001506">
    <property type="entry name" value="Peptidase_M12A"/>
</dbReference>
<sequence length="265" mass="30500">MAQQSLTMHPVVNMRCLPKILIVLVVMKSCSAAPAARVETDPELTAGYTEGDMILGDQNRNGLINETYRWPDRIVYYFINSYIDQEHRNHIIRGIRLLEANSCLIFKEATSDQPYYVNVTSEAGGCFSYVGYRNRVQQLNLQNYDLDTGCFRLGTIVHEFLHALGFYHQQSTWNRDDYVRIVEENITEGTENNFNKYDKDTVDNYDEDYDYGSVMHYSSTAFSKNGKMTIVPLEEGADLIMGQRLQMSTADINKLNTMYKCPRKV</sequence>
<dbReference type="CDD" id="cd04280">
    <property type="entry name" value="ZnMc_astacin_like"/>
    <property type="match status" value="1"/>
</dbReference>
<evidence type="ECO:0000259" key="3">
    <source>
        <dbReference type="PROSITE" id="PS51864"/>
    </source>
</evidence>
<feature type="binding site" evidence="1">
    <location>
        <position position="168"/>
    </location>
    <ligand>
        <name>Zn(2+)</name>
        <dbReference type="ChEBI" id="CHEBI:29105"/>
        <note>catalytic</note>
    </ligand>
</feature>
<dbReference type="InterPro" id="IPR006026">
    <property type="entry name" value="Peptidase_Metallo"/>
</dbReference>
<dbReference type="GeneID" id="111601143"/>
<evidence type="ECO:0000313" key="4">
    <source>
        <dbReference type="Proteomes" id="UP000504633"/>
    </source>
</evidence>
<dbReference type="PROSITE" id="PS51864">
    <property type="entry name" value="ASTACIN"/>
    <property type="match status" value="1"/>
</dbReference>
<keyword evidence="1 2" id="KW-0645">Protease</keyword>
<dbReference type="PANTHER" id="PTHR10127">
    <property type="entry name" value="DISCOIDIN, CUB, EGF, LAMININ , AND ZINC METALLOPROTEASE DOMAIN CONTAINING"/>
    <property type="match status" value="1"/>
</dbReference>